<reference evidence="1 2" key="1">
    <citation type="submission" date="2018-09" db="EMBL/GenBank/DDBJ databases">
        <title>Phylogeny of the Shewanellaceae, and recommendation for two new genera, Pseudoshewanella and Parashewanella.</title>
        <authorList>
            <person name="Wang G."/>
        </authorList>
    </citation>
    <scope>NUCLEOTIDE SEQUENCE [LARGE SCALE GENOMIC DNA]</scope>
    <source>
        <strain evidence="1 2">C51</strain>
    </source>
</reference>
<proteinExistence type="predicted"/>
<gene>
    <name evidence="1" type="ORF">D5018_04020</name>
</gene>
<dbReference type="Gene3D" id="3.10.180.10">
    <property type="entry name" value="2,3-Dihydroxybiphenyl 1,2-Dioxygenase, domain 1"/>
    <property type="match status" value="1"/>
</dbReference>
<dbReference type="SUPFAM" id="SSF54593">
    <property type="entry name" value="Glyoxalase/Bleomycin resistance protein/Dihydroxybiphenyl dioxygenase"/>
    <property type="match status" value="1"/>
</dbReference>
<accession>A0A3L8PZY2</accession>
<dbReference type="RefSeq" id="WP_121837716.1">
    <property type="nucleotide sequence ID" value="NZ_ML014758.1"/>
</dbReference>
<dbReference type="EMBL" id="QZEI01000009">
    <property type="protein sequence ID" value="RLV61016.1"/>
    <property type="molecule type" value="Genomic_DNA"/>
</dbReference>
<protein>
    <submittedName>
        <fullName evidence="1">VOC family protein</fullName>
    </submittedName>
</protein>
<comment type="caution">
    <text evidence="1">The sequence shown here is derived from an EMBL/GenBank/DDBJ whole genome shotgun (WGS) entry which is preliminary data.</text>
</comment>
<organism evidence="1 2">
    <name type="scientific">Parashewanella curva</name>
    <dbReference type="NCBI Taxonomy" id="2338552"/>
    <lineage>
        <taxon>Bacteria</taxon>
        <taxon>Pseudomonadati</taxon>
        <taxon>Pseudomonadota</taxon>
        <taxon>Gammaproteobacteria</taxon>
        <taxon>Alteromonadales</taxon>
        <taxon>Shewanellaceae</taxon>
        <taxon>Parashewanella</taxon>
    </lineage>
</organism>
<dbReference type="OrthoDB" id="5689462at2"/>
<dbReference type="Proteomes" id="UP000281474">
    <property type="component" value="Unassembled WGS sequence"/>
</dbReference>
<dbReference type="AlphaFoldDB" id="A0A3L8PZY2"/>
<name>A0A3L8PZY2_9GAMM</name>
<keyword evidence="2" id="KW-1185">Reference proteome</keyword>
<sequence>MPAIPKKVKNILDEQWLIFSKKIQQLEKELSLSALSLECDHAAIRVNSTLLADQFRAFLELRGTVISENIINGRPILIFKLTQPLILNGKEVPCIELPYPNDKIYPEEGWEHVEFVVPSHAKSCDQLTEDVLSVIPQLAPHINGQTGVKVKLSSPCGEHERLANPTIALKKDNICIKLHPHSIQDIILSESSEI</sequence>
<dbReference type="GO" id="GO:0005829">
    <property type="term" value="C:cytosol"/>
    <property type="evidence" value="ECO:0007669"/>
    <property type="project" value="TreeGrafter"/>
</dbReference>
<dbReference type="InterPro" id="IPR029068">
    <property type="entry name" value="Glyas_Bleomycin-R_OHBP_Dase"/>
</dbReference>
<dbReference type="PANTHER" id="PTHR37519:SF1">
    <property type="entry name" value="DIHYDROXYBIPHENYL DIOXYGENASE DOMAIN-CONTAINING PROTEIN"/>
    <property type="match status" value="1"/>
</dbReference>
<evidence type="ECO:0000313" key="1">
    <source>
        <dbReference type="EMBL" id="RLV61016.1"/>
    </source>
</evidence>
<dbReference type="Pfam" id="PF06185">
    <property type="entry name" value="YecM"/>
    <property type="match status" value="1"/>
</dbReference>
<dbReference type="NCBIfam" id="NF008683">
    <property type="entry name" value="PRK11700.1-6"/>
    <property type="match status" value="1"/>
</dbReference>
<dbReference type="InterPro" id="IPR010393">
    <property type="entry name" value="DUF991_YecM-like"/>
</dbReference>
<dbReference type="PANTHER" id="PTHR37519">
    <property type="match status" value="1"/>
</dbReference>
<evidence type="ECO:0000313" key="2">
    <source>
        <dbReference type="Proteomes" id="UP000281474"/>
    </source>
</evidence>